<evidence type="ECO:0000313" key="3">
    <source>
        <dbReference type="Proteomes" id="UP000756132"/>
    </source>
</evidence>
<dbReference type="RefSeq" id="XP_047764774.1">
    <property type="nucleotide sequence ID" value="XM_047909084.1"/>
</dbReference>
<name>A0A9Q8US46_PASFU</name>
<dbReference type="Proteomes" id="UP000756132">
    <property type="component" value="Chromosome 7"/>
</dbReference>
<dbReference type="InterPro" id="IPR021641">
    <property type="entry name" value="DUF3245"/>
</dbReference>
<dbReference type="OrthoDB" id="3438340at2759"/>
<dbReference type="Pfam" id="PF11595">
    <property type="entry name" value="DUF3245"/>
    <property type="match status" value="1"/>
</dbReference>
<evidence type="ECO:0000256" key="1">
    <source>
        <dbReference type="SAM" id="MobiDB-lite"/>
    </source>
</evidence>
<gene>
    <name evidence="2" type="ORF">CLAFUR5_09936</name>
</gene>
<feature type="compositionally biased region" description="Basic and acidic residues" evidence="1">
    <location>
        <begin position="103"/>
        <end position="122"/>
    </location>
</feature>
<reference evidence="2" key="1">
    <citation type="submission" date="2021-12" db="EMBL/GenBank/DDBJ databases">
        <authorList>
            <person name="Zaccaron A."/>
            <person name="Stergiopoulos I."/>
        </authorList>
    </citation>
    <scope>NUCLEOTIDE SEQUENCE</scope>
    <source>
        <strain evidence="2">Race5_Kim</strain>
    </source>
</reference>
<dbReference type="EMBL" id="CP090169">
    <property type="protein sequence ID" value="UJO20408.1"/>
    <property type="molecule type" value="Genomic_DNA"/>
</dbReference>
<evidence type="ECO:0000313" key="2">
    <source>
        <dbReference type="EMBL" id="UJO20408.1"/>
    </source>
</evidence>
<sequence length="241" mass="26276">MADTDRQLSAIDILITRQNIALARSQKLLQSWLPAKASEQPTSAAADSDQDDFQGLGEATGIGAKRKNEDDSELGGILKRRRTDNDKLLENLIGKKAAQARKKSQEAEKSTHAARKPLESQKLKMFNKPAESEDEEEGRASAFTSKKQRRSQKNATMPVDAVAVAGADDEDTLNGDAEPPDPREDAAVLKELAGQADIAADDSEAEDPRPQKRKAGSYLDELLAQKAKKKNKKKKKGKSDV</sequence>
<dbReference type="GeneID" id="71989814"/>
<dbReference type="OMA" id="KQNYAHD"/>
<keyword evidence="3" id="KW-1185">Reference proteome</keyword>
<dbReference type="AlphaFoldDB" id="A0A9Q8US46"/>
<proteinExistence type="predicted"/>
<feature type="region of interest" description="Disordered" evidence="1">
    <location>
        <begin position="35"/>
        <end position="219"/>
    </location>
</feature>
<accession>A0A9Q8US46</accession>
<protein>
    <submittedName>
        <fullName evidence="2">Uncharacterized protein</fullName>
    </submittedName>
</protein>
<dbReference type="KEGG" id="ffu:CLAFUR5_09936"/>
<organism evidence="2 3">
    <name type="scientific">Passalora fulva</name>
    <name type="common">Tomato leaf mold</name>
    <name type="synonym">Cladosporium fulvum</name>
    <dbReference type="NCBI Taxonomy" id="5499"/>
    <lineage>
        <taxon>Eukaryota</taxon>
        <taxon>Fungi</taxon>
        <taxon>Dikarya</taxon>
        <taxon>Ascomycota</taxon>
        <taxon>Pezizomycotina</taxon>
        <taxon>Dothideomycetes</taxon>
        <taxon>Dothideomycetidae</taxon>
        <taxon>Mycosphaerellales</taxon>
        <taxon>Mycosphaerellaceae</taxon>
        <taxon>Fulvia</taxon>
    </lineage>
</organism>
<reference evidence="2" key="2">
    <citation type="journal article" date="2022" name="Microb. Genom.">
        <title>A chromosome-scale genome assembly of the tomato pathogen Cladosporium fulvum reveals a compartmentalized genome architecture and the presence of a dispensable chromosome.</title>
        <authorList>
            <person name="Zaccaron A.Z."/>
            <person name="Chen L.H."/>
            <person name="Samaras A."/>
            <person name="Stergiopoulos I."/>
        </authorList>
    </citation>
    <scope>NUCLEOTIDE SEQUENCE</scope>
    <source>
        <strain evidence="2">Race5_Kim</strain>
    </source>
</reference>